<accession>A0ACD2ZXF5</accession>
<organism evidence="1 2">
    <name type="scientific">Pluteus cervinus</name>
    <dbReference type="NCBI Taxonomy" id="181527"/>
    <lineage>
        <taxon>Eukaryota</taxon>
        <taxon>Fungi</taxon>
        <taxon>Dikarya</taxon>
        <taxon>Basidiomycota</taxon>
        <taxon>Agaricomycotina</taxon>
        <taxon>Agaricomycetes</taxon>
        <taxon>Agaricomycetidae</taxon>
        <taxon>Agaricales</taxon>
        <taxon>Pluteineae</taxon>
        <taxon>Pluteaceae</taxon>
        <taxon>Pluteus</taxon>
    </lineage>
</organism>
<proteinExistence type="predicted"/>
<evidence type="ECO:0000313" key="1">
    <source>
        <dbReference type="EMBL" id="TFK58075.1"/>
    </source>
</evidence>
<dbReference type="EMBL" id="ML209674">
    <property type="protein sequence ID" value="TFK58075.1"/>
    <property type="molecule type" value="Genomic_DNA"/>
</dbReference>
<sequence>MLRVLKNLALQQEDDVEMADVDDDDGEEEEEEEADEVEEDDDEAGGSKKKRGKGKAKAKGKGKGKGKKTVSAKRLAKAKYDQRDKELERKILEKYDQLYVERGIDPGVEPEFQQGNNHRPLVVAQVRALVASIRRYGLQNFFIIFGIPVEVKPTELDTDALTTGDNPDDLGEYRNDPNTKDVLPDKLRAFGGQHRYYACVLLRHDIKRDIMKWEDEIAELTADAAKADCTEEAKAVMKERIAELEQTIKDNELLFIQSLYWRLIFYNKDELSHNEGAKDYLGTNQQLHVYPETLEEALEKAFQPLLDAHAAKNPVAIAEQDFALSKVKGGRATKIYSSTACREVVRTMLESNVYFRHMRLFKATTLAQHFHTSWGELLSLLVRRGIKDLECMMDPKQAMSPIAVELEEEIAKYNKLRDNMIKLWTHKSAPRNDAKVIDKYGKLVKALAAVEATITRMKNEVRGENRRDLLRKDLLLLIDHHAKANLKKCAWLFGKPELLEDEDFVAGGDAGHFDFHLSHPTHIQG</sequence>
<dbReference type="Proteomes" id="UP000308600">
    <property type="component" value="Unassembled WGS sequence"/>
</dbReference>
<protein>
    <submittedName>
        <fullName evidence="1">Uncharacterized protein</fullName>
    </submittedName>
</protein>
<keyword evidence="2" id="KW-1185">Reference proteome</keyword>
<gene>
    <name evidence="1" type="ORF">BDN72DRAFT_907111</name>
</gene>
<name>A0ACD2ZXF5_9AGAR</name>
<evidence type="ECO:0000313" key="2">
    <source>
        <dbReference type="Proteomes" id="UP000308600"/>
    </source>
</evidence>
<reference evidence="1 2" key="1">
    <citation type="journal article" date="2019" name="Nat. Ecol. Evol.">
        <title>Megaphylogeny resolves global patterns of mushroom evolution.</title>
        <authorList>
            <person name="Varga T."/>
            <person name="Krizsan K."/>
            <person name="Foldi C."/>
            <person name="Dima B."/>
            <person name="Sanchez-Garcia M."/>
            <person name="Sanchez-Ramirez S."/>
            <person name="Szollosi G.J."/>
            <person name="Szarkandi J.G."/>
            <person name="Papp V."/>
            <person name="Albert L."/>
            <person name="Andreopoulos W."/>
            <person name="Angelini C."/>
            <person name="Antonin V."/>
            <person name="Barry K.W."/>
            <person name="Bougher N.L."/>
            <person name="Buchanan P."/>
            <person name="Buyck B."/>
            <person name="Bense V."/>
            <person name="Catcheside P."/>
            <person name="Chovatia M."/>
            <person name="Cooper J."/>
            <person name="Damon W."/>
            <person name="Desjardin D."/>
            <person name="Finy P."/>
            <person name="Geml J."/>
            <person name="Haridas S."/>
            <person name="Hughes K."/>
            <person name="Justo A."/>
            <person name="Karasinski D."/>
            <person name="Kautmanova I."/>
            <person name="Kiss B."/>
            <person name="Kocsube S."/>
            <person name="Kotiranta H."/>
            <person name="LaButti K.M."/>
            <person name="Lechner B.E."/>
            <person name="Liimatainen K."/>
            <person name="Lipzen A."/>
            <person name="Lukacs Z."/>
            <person name="Mihaltcheva S."/>
            <person name="Morgado L.N."/>
            <person name="Niskanen T."/>
            <person name="Noordeloos M.E."/>
            <person name="Ohm R.A."/>
            <person name="Ortiz-Santana B."/>
            <person name="Ovrebo C."/>
            <person name="Racz N."/>
            <person name="Riley R."/>
            <person name="Savchenko A."/>
            <person name="Shiryaev A."/>
            <person name="Soop K."/>
            <person name="Spirin V."/>
            <person name="Szebenyi C."/>
            <person name="Tomsovsky M."/>
            <person name="Tulloss R.E."/>
            <person name="Uehling J."/>
            <person name="Grigoriev I.V."/>
            <person name="Vagvolgyi C."/>
            <person name="Papp T."/>
            <person name="Martin F.M."/>
            <person name="Miettinen O."/>
            <person name="Hibbett D.S."/>
            <person name="Nagy L.G."/>
        </authorList>
    </citation>
    <scope>NUCLEOTIDE SEQUENCE [LARGE SCALE GENOMIC DNA]</scope>
    <source>
        <strain evidence="1 2">NL-1719</strain>
    </source>
</reference>